<dbReference type="AlphaFoldDB" id="A0A853IPM3"/>
<dbReference type="EMBL" id="JACCKX010000001">
    <property type="protein sequence ID" value="NZA02426.1"/>
    <property type="molecule type" value="Genomic_DNA"/>
</dbReference>
<keyword evidence="2 4" id="KW-0808">Transferase</keyword>
<reference evidence="4 5" key="1">
    <citation type="submission" date="2020-07" db="EMBL/GenBank/DDBJ databases">
        <authorList>
            <person name="Maaloum M."/>
        </authorList>
    </citation>
    <scope>NUCLEOTIDE SEQUENCE [LARGE SCALE GENOMIC DNA]</scope>
    <source>
        <strain evidence="4 5">GCS-AN-3</strain>
    </source>
</reference>
<keyword evidence="1 4" id="KW-0489">Methyltransferase</keyword>
<evidence type="ECO:0000256" key="3">
    <source>
        <dbReference type="SAM" id="MobiDB-lite"/>
    </source>
</evidence>
<dbReference type="InterPro" id="IPR029063">
    <property type="entry name" value="SAM-dependent_MTases_sf"/>
</dbReference>
<evidence type="ECO:0000256" key="1">
    <source>
        <dbReference type="ARBA" id="ARBA00022603"/>
    </source>
</evidence>
<feature type="compositionally biased region" description="Low complexity" evidence="3">
    <location>
        <begin position="14"/>
        <end position="25"/>
    </location>
</feature>
<evidence type="ECO:0000256" key="2">
    <source>
        <dbReference type="ARBA" id="ARBA00022679"/>
    </source>
</evidence>
<comment type="caution">
    <text evidence="4">The sequence shown here is derived from an EMBL/GenBank/DDBJ whole genome shotgun (WGS) entry which is preliminary data.</text>
</comment>
<protein>
    <submittedName>
        <fullName evidence="4">SAM-dependent methyltransferase</fullName>
    </submittedName>
</protein>
<dbReference type="Proteomes" id="UP000589716">
    <property type="component" value="Unassembled WGS sequence"/>
</dbReference>
<gene>
    <name evidence="4" type="ORF">H0I39_12850</name>
</gene>
<proteinExistence type="predicted"/>
<sequence>MHRHAPARARQVDGDGAPQPAAGAGDQHGAGAGVAFTDNGAVTNDDQTSVTSALPALIAREIAQAGGWLPFDRFMHLALYAPGLGYYAHGSRKFGALPSSGSDFVTAPELSPLFARALAAQVAESLAATGTQEVWEFGAGSGALAAELIAALDALGQPLTRYTIVDVSGALRARQQARLAAHGDRVAWADELPATLRGVVLGNEVLDAMPVKLLARVGGEWHERGVILEANQAAAPAPQAPAAIESEARAFVWQDRPTALRPPVEIDGNGDYVTEVHPQAHAFVATVAALLQRGGAGAAYFIDYGFPEAEYYHPQRTTGTLVCHRAHRMDDAPLADVGDKDITAHVNFTGVALAGQDAGLDLLGYTSQGRFLLNCGIAALMEASDLPTRATAMKLVAEHEMGELFKVIGFATPGHPPARGFAAGDRLHRL</sequence>
<accession>A0A853IPM3</accession>
<dbReference type="PANTHER" id="PTHR12049">
    <property type="entry name" value="PROTEIN ARGININE METHYLTRANSFERASE NDUFAF7, MITOCHONDRIAL"/>
    <property type="match status" value="1"/>
</dbReference>
<keyword evidence="5" id="KW-1185">Reference proteome</keyword>
<dbReference type="InterPro" id="IPR003788">
    <property type="entry name" value="NDUFAF7"/>
</dbReference>
<dbReference type="GO" id="GO:0035243">
    <property type="term" value="F:protein-arginine omega-N symmetric methyltransferase activity"/>
    <property type="evidence" value="ECO:0007669"/>
    <property type="project" value="TreeGrafter"/>
</dbReference>
<dbReference type="Gene3D" id="3.40.50.12710">
    <property type="match status" value="1"/>
</dbReference>
<dbReference type="GO" id="GO:0032259">
    <property type="term" value="P:methylation"/>
    <property type="evidence" value="ECO:0007669"/>
    <property type="project" value="UniProtKB-KW"/>
</dbReference>
<dbReference type="SUPFAM" id="SSF53335">
    <property type="entry name" value="S-adenosyl-L-methionine-dependent methyltransferases"/>
    <property type="match status" value="1"/>
</dbReference>
<dbReference type="InterPro" id="IPR038375">
    <property type="entry name" value="NDUFAF7_sf"/>
</dbReference>
<name>A0A853IPM3_9BURK</name>
<evidence type="ECO:0000313" key="5">
    <source>
        <dbReference type="Proteomes" id="UP000589716"/>
    </source>
</evidence>
<feature type="region of interest" description="Disordered" evidence="3">
    <location>
        <begin position="1"/>
        <end position="30"/>
    </location>
</feature>
<evidence type="ECO:0000313" key="4">
    <source>
        <dbReference type="EMBL" id="NZA02426.1"/>
    </source>
</evidence>
<dbReference type="Pfam" id="PF02636">
    <property type="entry name" value="Methyltransf_28"/>
    <property type="match status" value="1"/>
</dbReference>
<organism evidence="4 5">
    <name type="scientific">Ottowia beijingensis</name>
    <dbReference type="NCBI Taxonomy" id="1207057"/>
    <lineage>
        <taxon>Bacteria</taxon>
        <taxon>Pseudomonadati</taxon>
        <taxon>Pseudomonadota</taxon>
        <taxon>Betaproteobacteria</taxon>
        <taxon>Burkholderiales</taxon>
        <taxon>Comamonadaceae</taxon>
        <taxon>Ottowia</taxon>
    </lineage>
</organism>
<dbReference type="PANTHER" id="PTHR12049:SF7">
    <property type="entry name" value="PROTEIN ARGININE METHYLTRANSFERASE NDUFAF7, MITOCHONDRIAL"/>
    <property type="match status" value="1"/>
</dbReference>